<dbReference type="AlphaFoldDB" id="A0A8S0TYB6"/>
<feature type="compositionally biased region" description="Low complexity" evidence="7">
    <location>
        <begin position="204"/>
        <end position="225"/>
    </location>
</feature>
<reference evidence="9 10" key="1">
    <citation type="submission" date="2019-12" db="EMBL/GenBank/DDBJ databases">
        <authorList>
            <person name="Alioto T."/>
            <person name="Alioto T."/>
            <person name="Gomez Garrido J."/>
        </authorList>
    </citation>
    <scope>NUCLEOTIDE SEQUENCE [LARGE SCALE GENOMIC DNA]</scope>
</reference>
<evidence type="ECO:0000259" key="8">
    <source>
        <dbReference type="PROSITE" id="PS50103"/>
    </source>
</evidence>
<evidence type="ECO:0000256" key="6">
    <source>
        <dbReference type="PROSITE-ProRule" id="PRU00723"/>
    </source>
</evidence>
<evidence type="ECO:0000256" key="2">
    <source>
        <dbReference type="ARBA" id="ARBA00022737"/>
    </source>
</evidence>
<keyword evidence="4 6" id="KW-0862">Zinc</keyword>
<evidence type="ECO:0000256" key="7">
    <source>
        <dbReference type="SAM" id="MobiDB-lite"/>
    </source>
</evidence>
<dbReference type="PANTHER" id="PTHR14493:SF147">
    <property type="entry name" value="ZINC FINGER CCCH DOMAIN-CONTAINING PROTEIN 23"/>
    <property type="match status" value="1"/>
</dbReference>
<name>A0A8S0TYB6_OLEEU</name>
<dbReference type="Proteomes" id="UP000594638">
    <property type="component" value="Unassembled WGS sequence"/>
</dbReference>
<keyword evidence="5" id="KW-0238">DNA-binding</keyword>
<dbReference type="InterPro" id="IPR000571">
    <property type="entry name" value="Znf_CCCH"/>
</dbReference>
<dbReference type="SMART" id="SM00356">
    <property type="entry name" value="ZnF_C3H1"/>
    <property type="match status" value="2"/>
</dbReference>
<dbReference type="Pfam" id="PF00642">
    <property type="entry name" value="zf-CCCH"/>
    <property type="match status" value="1"/>
</dbReference>
<keyword evidence="1 6" id="KW-0479">Metal-binding</keyword>
<sequence length="348" mass="38858">MMMIRDPPRSNPTIQIPPACDFRFVDDQTPTVHSPLNTFAALQHYLQSKKDGDGMEGEVNGVVIVEEDGIDDVDYDFPIDAFSSDDFRMFEFKVKKCLRVRSHDWTECPFVHPGEKARRRDPRKFQYSCAGCPDFKKGLCRKGDSCEYAHGVFETWLHPARYRTQPCKDGTHCRRRVCFFAHTPDQLRACSPSRFGHSPAYGHSPASSPANGSPPKSPRGSSRNSVSGLAESIRGMQINKVRMGLSLSPPTWGLQIGSGFGSPQSPTRFLPGFSSLPSTPAWTRTRSGFNAFDISETGEEEEPVMESVESGRDLRAKIYAKLSKENSLHRVDSNNTDTDVGWVSELVK</sequence>
<organism evidence="9 10">
    <name type="scientific">Olea europaea subsp. europaea</name>
    <dbReference type="NCBI Taxonomy" id="158383"/>
    <lineage>
        <taxon>Eukaryota</taxon>
        <taxon>Viridiplantae</taxon>
        <taxon>Streptophyta</taxon>
        <taxon>Embryophyta</taxon>
        <taxon>Tracheophyta</taxon>
        <taxon>Spermatophyta</taxon>
        <taxon>Magnoliopsida</taxon>
        <taxon>eudicotyledons</taxon>
        <taxon>Gunneridae</taxon>
        <taxon>Pentapetalae</taxon>
        <taxon>asterids</taxon>
        <taxon>lamiids</taxon>
        <taxon>Lamiales</taxon>
        <taxon>Oleaceae</taxon>
        <taxon>Oleeae</taxon>
        <taxon>Olea</taxon>
    </lineage>
</organism>
<evidence type="ECO:0000256" key="5">
    <source>
        <dbReference type="ARBA" id="ARBA00023125"/>
    </source>
</evidence>
<evidence type="ECO:0000256" key="3">
    <source>
        <dbReference type="ARBA" id="ARBA00022771"/>
    </source>
</evidence>
<dbReference type="Gramene" id="OE9A005244T1">
    <property type="protein sequence ID" value="OE9A005244C1"/>
    <property type="gene ID" value="OE9A005244"/>
</dbReference>
<dbReference type="GO" id="GO:0003677">
    <property type="term" value="F:DNA binding"/>
    <property type="evidence" value="ECO:0007669"/>
    <property type="project" value="UniProtKB-KW"/>
</dbReference>
<feature type="region of interest" description="Disordered" evidence="7">
    <location>
        <begin position="201"/>
        <end position="228"/>
    </location>
</feature>
<gene>
    <name evidence="9" type="ORF">OLEA9_A005244</name>
</gene>
<dbReference type="InterPro" id="IPR057444">
    <property type="entry name" value="Znf-CCCH_AtC3H23-like"/>
</dbReference>
<dbReference type="OrthoDB" id="410307at2759"/>
<dbReference type="Gene3D" id="3.30.1370.210">
    <property type="match status" value="1"/>
</dbReference>
<evidence type="ECO:0000313" key="10">
    <source>
        <dbReference type="Proteomes" id="UP000594638"/>
    </source>
</evidence>
<dbReference type="InterPro" id="IPR045234">
    <property type="entry name" value="Unkempt-like"/>
</dbReference>
<accession>A0A8S0TYB6</accession>
<proteinExistence type="predicted"/>
<feature type="zinc finger region" description="C3H1-type" evidence="6">
    <location>
        <begin position="132"/>
        <end position="153"/>
    </location>
</feature>
<evidence type="ECO:0000256" key="1">
    <source>
        <dbReference type="ARBA" id="ARBA00022723"/>
    </source>
</evidence>
<protein>
    <submittedName>
        <fullName evidence="9">Zinc finger CCCH domain-containing 20-like</fullName>
    </submittedName>
</protein>
<feature type="domain" description="C3H1-type" evidence="8">
    <location>
        <begin position="132"/>
        <end position="153"/>
    </location>
</feature>
<dbReference type="PROSITE" id="PS50103">
    <property type="entry name" value="ZF_C3H1"/>
    <property type="match status" value="1"/>
</dbReference>
<dbReference type="EMBL" id="CACTIH010007355">
    <property type="protein sequence ID" value="CAA3010999.1"/>
    <property type="molecule type" value="Genomic_DNA"/>
</dbReference>
<keyword evidence="2" id="KW-0677">Repeat</keyword>
<comment type="caution">
    <text evidence="9">The sequence shown here is derived from an EMBL/GenBank/DDBJ whole genome shotgun (WGS) entry which is preliminary data.</text>
</comment>
<dbReference type="PANTHER" id="PTHR14493">
    <property type="entry name" value="UNKEMPT FAMILY MEMBER"/>
    <property type="match status" value="1"/>
</dbReference>
<dbReference type="GO" id="GO:0008270">
    <property type="term" value="F:zinc ion binding"/>
    <property type="evidence" value="ECO:0007669"/>
    <property type="project" value="UniProtKB-KW"/>
</dbReference>
<dbReference type="GO" id="GO:0006355">
    <property type="term" value="P:regulation of DNA-templated transcription"/>
    <property type="evidence" value="ECO:0007669"/>
    <property type="project" value="UniProtKB-ARBA"/>
</dbReference>
<keyword evidence="10" id="KW-1185">Reference proteome</keyword>
<dbReference type="Pfam" id="PF25512">
    <property type="entry name" value="zf-CCCH_AtC3H23"/>
    <property type="match status" value="1"/>
</dbReference>
<dbReference type="FunFam" id="3.30.1370.210:FF:000009">
    <property type="entry name" value="Zinc finger CCCH domain-containing protein 66"/>
    <property type="match status" value="1"/>
</dbReference>
<evidence type="ECO:0000256" key="4">
    <source>
        <dbReference type="ARBA" id="ARBA00022833"/>
    </source>
</evidence>
<evidence type="ECO:0000313" key="9">
    <source>
        <dbReference type="EMBL" id="CAA3010999.1"/>
    </source>
</evidence>
<keyword evidence="3 6" id="KW-0863">Zinc-finger</keyword>